<evidence type="ECO:0000256" key="1">
    <source>
        <dbReference type="SAM" id="Coils"/>
    </source>
</evidence>
<proteinExistence type="predicted"/>
<keyword evidence="1" id="KW-0175">Coiled coil</keyword>
<dbReference type="EMBL" id="LAZR01060061">
    <property type="protein sequence ID" value="KKK66472.1"/>
    <property type="molecule type" value="Genomic_DNA"/>
</dbReference>
<sequence>MGLAGRIDRGDQAEDRIMNKHISSAQRATEQLIRDAQVQLDGAIETNSWHRISDMEHYISGLKQAEVVYNHAIHKMKKEENELRELINSY</sequence>
<dbReference type="AlphaFoldDB" id="A0A0F8XBG6"/>
<accession>A0A0F8XBG6</accession>
<comment type="caution">
    <text evidence="2">The sequence shown here is derived from an EMBL/GenBank/DDBJ whole genome shotgun (WGS) entry which is preliminary data.</text>
</comment>
<evidence type="ECO:0000313" key="2">
    <source>
        <dbReference type="EMBL" id="KKK66472.1"/>
    </source>
</evidence>
<feature type="coiled-coil region" evidence="1">
    <location>
        <begin position="62"/>
        <end position="89"/>
    </location>
</feature>
<name>A0A0F8XBG6_9ZZZZ</name>
<gene>
    <name evidence="2" type="ORF">LCGC14_2963750</name>
</gene>
<protein>
    <submittedName>
        <fullName evidence="2">Uncharacterized protein</fullName>
    </submittedName>
</protein>
<reference evidence="2" key="1">
    <citation type="journal article" date="2015" name="Nature">
        <title>Complex archaea that bridge the gap between prokaryotes and eukaryotes.</title>
        <authorList>
            <person name="Spang A."/>
            <person name="Saw J.H."/>
            <person name="Jorgensen S.L."/>
            <person name="Zaremba-Niedzwiedzka K."/>
            <person name="Martijn J."/>
            <person name="Lind A.E."/>
            <person name="van Eijk R."/>
            <person name="Schleper C."/>
            <person name="Guy L."/>
            <person name="Ettema T.J."/>
        </authorList>
    </citation>
    <scope>NUCLEOTIDE SEQUENCE</scope>
</reference>
<organism evidence="2">
    <name type="scientific">marine sediment metagenome</name>
    <dbReference type="NCBI Taxonomy" id="412755"/>
    <lineage>
        <taxon>unclassified sequences</taxon>
        <taxon>metagenomes</taxon>
        <taxon>ecological metagenomes</taxon>
    </lineage>
</organism>